<gene>
    <name evidence="1" type="ORF">BDM02DRAFT_3186216</name>
</gene>
<evidence type="ECO:0000313" key="1">
    <source>
        <dbReference type="EMBL" id="KAF9649589.1"/>
    </source>
</evidence>
<reference evidence="1" key="1">
    <citation type="submission" date="2019-10" db="EMBL/GenBank/DDBJ databases">
        <authorList>
            <consortium name="DOE Joint Genome Institute"/>
            <person name="Kuo A."/>
            <person name="Miyauchi S."/>
            <person name="Kiss E."/>
            <person name="Drula E."/>
            <person name="Kohler A."/>
            <person name="Sanchez-Garcia M."/>
            <person name="Andreopoulos B."/>
            <person name="Barry K.W."/>
            <person name="Bonito G."/>
            <person name="Buee M."/>
            <person name="Carver A."/>
            <person name="Chen C."/>
            <person name="Cichocki N."/>
            <person name="Clum A."/>
            <person name="Culley D."/>
            <person name="Crous P.W."/>
            <person name="Fauchery L."/>
            <person name="Girlanda M."/>
            <person name="Hayes R."/>
            <person name="Keri Z."/>
            <person name="Labutti K."/>
            <person name="Lipzen A."/>
            <person name="Lombard V."/>
            <person name="Magnuson J."/>
            <person name="Maillard F."/>
            <person name="Morin E."/>
            <person name="Murat C."/>
            <person name="Nolan M."/>
            <person name="Ohm R."/>
            <person name="Pangilinan J."/>
            <person name="Pereira M."/>
            <person name="Perotto S."/>
            <person name="Peter M."/>
            <person name="Riley R."/>
            <person name="Sitrit Y."/>
            <person name="Stielow B."/>
            <person name="Szollosi G."/>
            <person name="Zifcakova L."/>
            <person name="Stursova M."/>
            <person name="Spatafora J.W."/>
            <person name="Tedersoo L."/>
            <person name="Vaario L.-M."/>
            <person name="Yamada A."/>
            <person name="Yan M."/>
            <person name="Wang P."/>
            <person name="Xu J."/>
            <person name="Bruns T."/>
            <person name="Baldrian P."/>
            <person name="Vilgalys R."/>
            <person name="Henrissat B."/>
            <person name="Grigoriev I.V."/>
            <person name="Hibbett D."/>
            <person name="Nagy L.G."/>
            <person name="Martin F.M."/>
        </authorList>
    </citation>
    <scope>NUCLEOTIDE SEQUENCE</scope>
    <source>
        <strain evidence="1">P2</strain>
    </source>
</reference>
<keyword evidence="2" id="KW-1185">Reference proteome</keyword>
<dbReference type="Proteomes" id="UP000886501">
    <property type="component" value="Unassembled WGS sequence"/>
</dbReference>
<evidence type="ECO:0000313" key="2">
    <source>
        <dbReference type="Proteomes" id="UP000886501"/>
    </source>
</evidence>
<protein>
    <submittedName>
        <fullName evidence="1">Uncharacterized protein</fullName>
    </submittedName>
</protein>
<accession>A0ACB6ZJ76</accession>
<reference evidence="1" key="2">
    <citation type="journal article" date="2020" name="Nat. Commun.">
        <title>Large-scale genome sequencing of mycorrhizal fungi provides insights into the early evolution of symbiotic traits.</title>
        <authorList>
            <person name="Miyauchi S."/>
            <person name="Kiss E."/>
            <person name="Kuo A."/>
            <person name="Drula E."/>
            <person name="Kohler A."/>
            <person name="Sanchez-Garcia M."/>
            <person name="Morin E."/>
            <person name="Andreopoulos B."/>
            <person name="Barry K.W."/>
            <person name="Bonito G."/>
            <person name="Buee M."/>
            <person name="Carver A."/>
            <person name="Chen C."/>
            <person name="Cichocki N."/>
            <person name="Clum A."/>
            <person name="Culley D."/>
            <person name="Crous P.W."/>
            <person name="Fauchery L."/>
            <person name="Girlanda M."/>
            <person name="Hayes R.D."/>
            <person name="Keri Z."/>
            <person name="LaButti K."/>
            <person name="Lipzen A."/>
            <person name="Lombard V."/>
            <person name="Magnuson J."/>
            <person name="Maillard F."/>
            <person name="Murat C."/>
            <person name="Nolan M."/>
            <person name="Ohm R.A."/>
            <person name="Pangilinan J."/>
            <person name="Pereira M.F."/>
            <person name="Perotto S."/>
            <person name="Peter M."/>
            <person name="Pfister S."/>
            <person name="Riley R."/>
            <person name="Sitrit Y."/>
            <person name="Stielow J.B."/>
            <person name="Szollosi G."/>
            <person name="Zifcakova L."/>
            <person name="Stursova M."/>
            <person name="Spatafora J.W."/>
            <person name="Tedersoo L."/>
            <person name="Vaario L.M."/>
            <person name="Yamada A."/>
            <person name="Yan M."/>
            <person name="Wang P."/>
            <person name="Xu J."/>
            <person name="Bruns T."/>
            <person name="Baldrian P."/>
            <person name="Vilgalys R."/>
            <person name="Dunand C."/>
            <person name="Henrissat B."/>
            <person name="Grigoriev I.V."/>
            <person name="Hibbett D."/>
            <person name="Nagy L.G."/>
            <person name="Martin F.M."/>
        </authorList>
    </citation>
    <scope>NUCLEOTIDE SEQUENCE</scope>
    <source>
        <strain evidence="1">P2</strain>
    </source>
</reference>
<organism evidence="1 2">
    <name type="scientific">Thelephora ganbajun</name>
    <name type="common">Ganba fungus</name>
    <dbReference type="NCBI Taxonomy" id="370292"/>
    <lineage>
        <taxon>Eukaryota</taxon>
        <taxon>Fungi</taxon>
        <taxon>Dikarya</taxon>
        <taxon>Basidiomycota</taxon>
        <taxon>Agaricomycotina</taxon>
        <taxon>Agaricomycetes</taxon>
        <taxon>Thelephorales</taxon>
        <taxon>Thelephoraceae</taxon>
        <taxon>Thelephora</taxon>
    </lineage>
</organism>
<name>A0ACB6ZJ76_THEGA</name>
<comment type="caution">
    <text evidence="1">The sequence shown here is derived from an EMBL/GenBank/DDBJ whole genome shotgun (WGS) entry which is preliminary data.</text>
</comment>
<dbReference type="EMBL" id="MU117996">
    <property type="protein sequence ID" value="KAF9649589.1"/>
    <property type="molecule type" value="Genomic_DNA"/>
</dbReference>
<sequence length="529" mass="58879">MIIPDVALELSIEQLIGALNKKLFTEYTRVQSKLPPVSRNLVATLTIEIDALEKRAKDVLHEVITLRNSLRPVNRLPLEVIALCAAFVSRNDPRPIIPLTHVCRYWRKAIVFSPRNWASIGSGWKRLVSLCLERAAAAPLTISISISDIKGDGDFLQALLPHTSRISNLSLTGYSSIEGVTDDLPGFFASPIPNLTSVELEQTEKPTEWFPSNEAPAPPLFRNVSKLRSLHLVRTPLHPTVFSITSLVELKLVGYADPFHFGKFIEFLHSNPGLEVVILDLQFIEDSVWIAPERKTSLPQLRHLTFTCGSATDARGLLSCVSLRRGSHITIQGPQSDPRTDFASFLPCPPTSIRELLDPVTVIKLWSSPGLFHIFGGGGRLAFQGSKNTYDGFKLFVTGAVREFHTDVYRLDPSGDHLSWPLRRLPALEALVLSKTRFPPGSLSVLAEEPVLCPSLKTIAFFDCKVNEDVIRELEEVLAKRRDSTAARLYRVVIVNNTRALPDLQLIHQLRKFVPRVDVGVGDELPDLL</sequence>
<proteinExistence type="predicted"/>